<dbReference type="RefSeq" id="WP_105515542.1">
    <property type="nucleotide sequence ID" value="NZ_PVEP01000006.1"/>
</dbReference>
<dbReference type="EMBL" id="PVEP01000006">
    <property type="protein sequence ID" value="PQV56090.1"/>
    <property type="molecule type" value="Genomic_DNA"/>
</dbReference>
<organism evidence="1 2">
    <name type="scientific">Albidovulum denitrificans</name>
    <dbReference type="NCBI Taxonomy" id="404881"/>
    <lineage>
        <taxon>Bacteria</taxon>
        <taxon>Pseudomonadati</taxon>
        <taxon>Pseudomonadota</taxon>
        <taxon>Alphaproteobacteria</taxon>
        <taxon>Rhodobacterales</taxon>
        <taxon>Paracoccaceae</taxon>
        <taxon>Albidovulum</taxon>
    </lineage>
</organism>
<dbReference type="AlphaFoldDB" id="A0A2S8S5L3"/>
<dbReference type="Proteomes" id="UP000238338">
    <property type="component" value="Unassembled WGS sequence"/>
</dbReference>
<reference evidence="1 2" key="1">
    <citation type="submission" date="2018-02" db="EMBL/GenBank/DDBJ databases">
        <title>Genomic Encyclopedia of Archaeal and Bacterial Type Strains, Phase II (KMG-II): from individual species to whole genera.</title>
        <authorList>
            <person name="Goeker M."/>
        </authorList>
    </citation>
    <scope>NUCLEOTIDE SEQUENCE [LARGE SCALE GENOMIC DNA]</scope>
    <source>
        <strain evidence="1 2">DSM 18921</strain>
    </source>
</reference>
<sequence length="85" mass="9180">MTPAADEADYAEMALTENELDFVLSGDPVRRLALWRTPRGGTLLDVDLKPLGSLLTVLGGGKAGVAAFGADYEERPQFWKTAVQE</sequence>
<protein>
    <submittedName>
        <fullName evidence="1">Uncharacterized protein</fullName>
    </submittedName>
</protein>
<gene>
    <name evidence="1" type="ORF">LX70_02975</name>
</gene>
<comment type="caution">
    <text evidence="1">The sequence shown here is derived from an EMBL/GenBank/DDBJ whole genome shotgun (WGS) entry which is preliminary data.</text>
</comment>
<keyword evidence="2" id="KW-1185">Reference proteome</keyword>
<accession>A0A2S8S5L3</accession>
<proteinExistence type="predicted"/>
<name>A0A2S8S5L3_9RHOB</name>
<evidence type="ECO:0000313" key="1">
    <source>
        <dbReference type="EMBL" id="PQV56090.1"/>
    </source>
</evidence>
<evidence type="ECO:0000313" key="2">
    <source>
        <dbReference type="Proteomes" id="UP000238338"/>
    </source>
</evidence>